<keyword evidence="3" id="KW-1185">Reference proteome</keyword>
<accession>A0ABR2G430</accession>
<proteinExistence type="predicted"/>
<keyword evidence="1" id="KW-0732">Signal</keyword>
<feature type="signal peptide" evidence="1">
    <location>
        <begin position="1"/>
        <end position="15"/>
    </location>
</feature>
<comment type="caution">
    <text evidence="2">The sequence shown here is derived from an EMBL/GenBank/DDBJ whole genome shotgun (WGS) entry which is preliminary data.</text>
</comment>
<organism evidence="2 3">
    <name type="scientific">Hibiscus sabdariffa</name>
    <name type="common">roselle</name>
    <dbReference type="NCBI Taxonomy" id="183260"/>
    <lineage>
        <taxon>Eukaryota</taxon>
        <taxon>Viridiplantae</taxon>
        <taxon>Streptophyta</taxon>
        <taxon>Embryophyta</taxon>
        <taxon>Tracheophyta</taxon>
        <taxon>Spermatophyta</taxon>
        <taxon>Magnoliopsida</taxon>
        <taxon>eudicotyledons</taxon>
        <taxon>Gunneridae</taxon>
        <taxon>Pentapetalae</taxon>
        <taxon>rosids</taxon>
        <taxon>malvids</taxon>
        <taxon>Malvales</taxon>
        <taxon>Malvaceae</taxon>
        <taxon>Malvoideae</taxon>
        <taxon>Hibiscus</taxon>
    </lineage>
</organism>
<feature type="chain" id="PRO_5046105992" evidence="1">
    <location>
        <begin position="16"/>
        <end position="100"/>
    </location>
</feature>
<protein>
    <submittedName>
        <fullName evidence="2">Uncharacterized protein</fullName>
    </submittedName>
</protein>
<evidence type="ECO:0000313" key="2">
    <source>
        <dbReference type="EMBL" id="KAK8593810.1"/>
    </source>
</evidence>
<evidence type="ECO:0000256" key="1">
    <source>
        <dbReference type="SAM" id="SignalP"/>
    </source>
</evidence>
<name>A0ABR2G430_9ROSI</name>
<reference evidence="2 3" key="1">
    <citation type="journal article" date="2024" name="G3 (Bethesda)">
        <title>Genome assembly of Hibiscus sabdariffa L. provides insights into metabolisms of medicinal natural products.</title>
        <authorList>
            <person name="Kim T."/>
        </authorList>
    </citation>
    <scope>NUCLEOTIDE SEQUENCE [LARGE SCALE GENOMIC DNA]</scope>
    <source>
        <strain evidence="2">TK-2024</strain>
        <tissue evidence="2">Old leaves</tissue>
    </source>
</reference>
<dbReference type="EMBL" id="JBBPBM010000003">
    <property type="protein sequence ID" value="KAK8593810.1"/>
    <property type="molecule type" value="Genomic_DNA"/>
</dbReference>
<evidence type="ECO:0000313" key="3">
    <source>
        <dbReference type="Proteomes" id="UP001472677"/>
    </source>
</evidence>
<sequence length="100" mass="11273">MFFIVSIWLIWKCRNDVVFNSDHGSSYNTLSRCMVWARHICRYYANTAPTPTNSSHSSVARDLPQRHPASAGWVTLNTYGVVASLGYSSFDGLIRDEKGL</sequence>
<gene>
    <name evidence="2" type="ORF">V6N12_045883</name>
</gene>
<dbReference type="Proteomes" id="UP001472677">
    <property type="component" value="Unassembled WGS sequence"/>
</dbReference>